<keyword evidence="1" id="KW-0472">Membrane</keyword>
<keyword evidence="1" id="KW-1133">Transmembrane helix</keyword>
<accession>A0ABN6XA11</accession>
<keyword evidence="3" id="KW-1185">Reference proteome</keyword>
<dbReference type="Proteomes" id="UP001321475">
    <property type="component" value="Chromosome"/>
</dbReference>
<gene>
    <name evidence="2" type="ORF">GCM10025865_03120</name>
</gene>
<proteinExistence type="predicted"/>
<name>A0ABN6XA11_9CELL</name>
<organism evidence="2 3">
    <name type="scientific">Paraoerskovia sediminicola</name>
    <dbReference type="NCBI Taxonomy" id="1138587"/>
    <lineage>
        <taxon>Bacteria</taxon>
        <taxon>Bacillati</taxon>
        <taxon>Actinomycetota</taxon>
        <taxon>Actinomycetes</taxon>
        <taxon>Micrococcales</taxon>
        <taxon>Cellulomonadaceae</taxon>
        <taxon>Paraoerskovia</taxon>
    </lineage>
</organism>
<keyword evidence="1" id="KW-0812">Transmembrane</keyword>
<evidence type="ECO:0000313" key="2">
    <source>
        <dbReference type="EMBL" id="BDZ41013.1"/>
    </source>
</evidence>
<dbReference type="EMBL" id="AP027729">
    <property type="protein sequence ID" value="BDZ41013.1"/>
    <property type="molecule type" value="Genomic_DNA"/>
</dbReference>
<reference evidence="3" key="1">
    <citation type="journal article" date="2019" name="Int. J. Syst. Evol. Microbiol.">
        <title>The Global Catalogue of Microorganisms (GCM) 10K type strain sequencing project: providing services to taxonomists for standard genome sequencing and annotation.</title>
        <authorList>
            <consortium name="The Broad Institute Genomics Platform"/>
            <consortium name="The Broad Institute Genome Sequencing Center for Infectious Disease"/>
            <person name="Wu L."/>
            <person name="Ma J."/>
        </authorList>
    </citation>
    <scope>NUCLEOTIDE SEQUENCE [LARGE SCALE GENOMIC DNA]</scope>
    <source>
        <strain evidence="3">NBRC 108565</strain>
    </source>
</reference>
<dbReference type="InterPro" id="IPR036291">
    <property type="entry name" value="NAD(P)-bd_dom_sf"/>
</dbReference>
<dbReference type="SUPFAM" id="SSF51735">
    <property type="entry name" value="NAD(P)-binding Rossmann-fold domains"/>
    <property type="match status" value="1"/>
</dbReference>
<evidence type="ECO:0008006" key="4">
    <source>
        <dbReference type="Google" id="ProtNLM"/>
    </source>
</evidence>
<evidence type="ECO:0000313" key="3">
    <source>
        <dbReference type="Proteomes" id="UP001321475"/>
    </source>
</evidence>
<feature type="transmembrane region" description="Helical" evidence="1">
    <location>
        <begin position="312"/>
        <end position="331"/>
    </location>
</feature>
<evidence type="ECO:0000256" key="1">
    <source>
        <dbReference type="SAM" id="Phobius"/>
    </source>
</evidence>
<sequence>MHEAGSGGAAGPGAGPGTAGSWPASGIAVVGGGVVARALRAALGGGCVAVADAAAVIIAIPAGEFANGPRSDLLDAVNETLDELRSAGRDPHVVLISSAAVLGASAARDVMDDDAPPADPDGTGSVLDRLLEAERLVTSAGLGRLSILRPAMLAGPGVDTICTRHLEAPRLLVARGVTKDWQMLHVDDLVSAVATVLDRGLLGSVTVGAVHPDGSPDVVGQDEVAGLVGLRTIAVPVETAFGMADRLRRTGVVPSGSGDLAFVLFDWTVSSRRLLDAGWRPERSTADCLAEVAGSRPAGTTIGWRRVGSRDAAAVGAAGAAVAALATAVLVRRARR</sequence>
<protein>
    <recommendedName>
        <fullName evidence="4">Nucleoside-diphosphate-sugar epimerase</fullName>
    </recommendedName>
</protein>
<dbReference type="Gene3D" id="3.40.50.720">
    <property type="entry name" value="NAD(P)-binding Rossmann-like Domain"/>
    <property type="match status" value="1"/>
</dbReference>